<reference evidence="1" key="2">
    <citation type="journal article" date="2021" name="PeerJ">
        <title>Extensive microbial diversity within the chicken gut microbiome revealed by metagenomics and culture.</title>
        <authorList>
            <person name="Gilroy R."/>
            <person name="Ravi A."/>
            <person name="Getino M."/>
            <person name="Pursley I."/>
            <person name="Horton D.L."/>
            <person name="Alikhan N.F."/>
            <person name="Baker D."/>
            <person name="Gharbi K."/>
            <person name="Hall N."/>
            <person name="Watson M."/>
            <person name="Adriaenssens E.M."/>
            <person name="Foster-Nyarko E."/>
            <person name="Jarju S."/>
            <person name="Secka A."/>
            <person name="Antonio M."/>
            <person name="Oren A."/>
            <person name="Chaudhuri R.R."/>
            <person name="La Ragione R."/>
            <person name="Hildebrand F."/>
            <person name="Pallen M.J."/>
        </authorList>
    </citation>
    <scope>NUCLEOTIDE SEQUENCE</scope>
    <source>
        <strain evidence="1">ChiSjej3B21-11622</strain>
    </source>
</reference>
<sequence length="85" mass="9171">MLLREGLNPYEVSTMMRLAIVGSSGMGALVYEPDRKLGMEGQEGTLDELAKSCGEILKSKDSGNLDELFRMGGSSGGARPKVNYR</sequence>
<reference evidence="1" key="1">
    <citation type="submission" date="2020-10" db="EMBL/GenBank/DDBJ databases">
        <authorList>
            <person name="Gilroy R."/>
        </authorList>
    </citation>
    <scope>NUCLEOTIDE SEQUENCE</scope>
    <source>
        <strain evidence="1">ChiSjej3B21-11622</strain>
    </source>
</reference>
<feature type="non-terminal residue" evidence="1">
    <location>
        <position position="85"/>
    </location>
</feature>
<accession>A0A9D0ZTX7</accession>
<gene>
    <name evidence="1" type="ORF">IAB26_02690</name>
</gene>
<evidence type="ECO:0000313" key="1">
    <source>
        <dbReference type="EMBL" id="HIQ95446.1"/>
    </source>
</evidence>
<evidence type="ECO:0000313" key="2">
    <source>
        <dbReference type="Proteomes" id="UP000886886"/>
    </source>
</evidence>
<dbReference type="AlphaFoldDB" id="A0A9D0ZTX7"/>
<comment type="caution">
    <text evidence="1">The sequence shown here is derived from an EMBL/GenBank/DDBJ whole genome shotgun (WGS) entry which is preliminary data.</text>
</comment>
<protein>
    <submittedName>
        <fullName evidence="1">Type II toxin-antitoxin system HipA family toxin</fullName>
    </submittedName>
</protein>
<dbReference type="EMBL" id="DVFT01000034">
    <property type="protein sequence ID" value="HIQ95446.1"/>
    <property type="molecule type" value="Genomic_DNA"/>
</dbReference>
<proteinExistence type="predicted"/>
<dbReference type="Proteomes" id="UP000886886">
    <property type="component" value="Unassembled WGS sequence"/>
</dbReference>
<name>A0A9D0ZTX7_9FIRM</name>
<organism evidence="1 2">
    <name type="scientific">Candidatus Limivivens merdigallinarum</name>
    <dbReference type="NCBI Taxonomy" id="2840859"/>
    <lineage>
        <taxon>Bacteria</taxon>
        <taxon>Bacillati</taxon>
        <taxon>Bacillota</taxon>
        <taxon>Clostridia</taxon>
        <taxon>Lachnospirales</taxon>
        <taxon>Lachnospiraceae</taxon>
        <taxon>Lachnospiraceae incertae sedis</taxon>
        <taxon>Candidatus Limivivens</taxon>
    </lineage>
</organism>